<dbReference type="AlphaFoldDB" id="A0A2P8D8N3"/>
<reference evidence="1 2" key="1">
    <citation type="submission" date="2018-03" db="EMBL/GenBank/DDBJ databases">
        <title>Genomic Encyclopedia of Type Strains, Phase III (KMG-III): the genomes of soil and plant-associated and newly described type strains.</title>
        <authorList>
            <person name="Whitman W."/>
        </authorList>
    </citation>
    <scope>NUCLEOTIDE SEQUENCE [LARGE SCALE GENOMIC DNA]</scope>
    <source>
        <strain evidence="1 2">CGMCC 1.12700</strain>
    </source>
</reference>
<protein>
    <submittedName>
        <fullName evidence="1">Putative peptide modification target (TIGR04139 family)</fullName>
    </submittedName>
</protein>
<evidence type="ECO:0000313" key="2">
    <source>
        <dbReference type="Proteomes" id="UP000240572"/>
    </source>
</evidence>
<accession>A0A2P8D8N3</accession>
<dbReference type="Pfam" id="PF14406">
    <property type="entry name" value="Bacteroid_pep"/>
    <property type="match status" value="1"/>
</dbReference>
<dbReference type="EMBL" id="PYGD01000002">
    <property type="protein sequence ID" value="PSK93580.1"/>
    <property type="molecule type" value="Genomic_DNA"/>
</dbReference>
<dbReference type="Proteomes" id="UP000240572">
    <property type="component" value="Unassembled WGS sequence"/>
</dbReference>
<comment type="caution">
    <text evidence="1">The sequence shown here is derived from an EMBL/GenBank/DDBJ whole genome shotgun (WGS) entry which is preliminary data.</text>
</comment>
<proteinExistence type="predicted"/>
<keyword evidence="2" id="KW-1185">Reference proteome</keyword>
<sequence>MQQNVSAMENQELEATALQMIQGGRRPEYSAVRSNFTDEFGHQDIDVYDQNGQWLWRDYV</sequence>
<evidence type="ECO:0000313" key="1">
    <source>
        <dbReference type="EMBL" id="PSK93580.1"/>
    </source>
</evidence>
<name>A0A2P8D8N3_9BACT</name>
<organism evidence="1 2">
    <name type="scientific">Taibaiella chishuiensis</name>
    <dbReference type="NCBI Taxonomy" id="1434707"/>
    <lineage>
        <taxon>Bacteria</taxon>
        <taxon>Pseudomonadati</taxon>
        <taxon>Bacteroidota</taxon>
        <taxon>Chitinophagia</taxon>
        <taxon>Chitinophagales</taxon>
        <taxon>Chitinophagaceae</taxon>
        <taxon>Taibaiella</taxon>
    </lineage>
</organism>
<dbReference type="InterPro" id="IPR025842">
    <property type="entry name" value="Bacteroid_pep"/>
</dbReference>
<gene>
    <name evidence="1" type="ORF">B0I18_102550</name>
</gene>